<dbReference type="PROSITE" id="PS51257">
    <property type="entry name" value="PROKAR_LIPOPROTEIN"/>
    <property type="match status" value="1"/>
</dbReference>
<dbReference type="SUPFAM" id="SSF48452">
    <property type="entry name" value="TPR-like"/>
    <property type="match status" value="1"/>
</dbReference>
<evidence type="ECO:0000313" key="9">
    <source>
        <dbReference type="EMBL" id="APG61097.1"/>
    </source>
</evidence>
<organism evidence="9 10">
    <name type="scientific">Christiangramia salexigens</name>
    <dbReference type="NCBI Taxonomy" id="1913577"/>
    <lineage>
        <taxon>Bacteria</taxon>
        <taxon>Pseudomonadati</taxon>
        <taxon>Bacteroidota</taxon>
        <taxon>Flavobacteriia</taxon>
        <taxon>Flavobacteriales</taxon>
        <taxon>Flavobacteriaceae</taxon>
        <taxon>Christiangramia</taxon>
    </lineage>
</organism>
<feature type="chain" id="PRO_5013063584" description="RagB/SusD family nutrient uptake outer membrane protein" evidence="6">
    <location>
        <begin position="22"/>
        <end position="448"/>
    </location>
</feature>
<dbReference type="Pfam" id="PF07980">
    <property type="entry name" value="SusD_RagB"/>
    <property type="match status" value="1"/>
</dbReference>
<feature type="domain" description="RagB/SusD" evidence="7">
    <location>
        <begin position="323"/>
        <end position="448"/>
    </location>
</feature>
<evidence type="ECO:0000313" key="10">
    <source>
        <dbReference type="Proteomes" id="UP000182510"/>
    </source>
</evidence>
<dbReference type="InterPro" id="IPR033985">
    <property type="entry name" value="SusD-like_N"/>
</dbReference>
<reference evidence="9 10" key="1">
    <citation type="submission" date="2016-11" db="EMBL/GenBank/DDBJ databases">
        <title>Gramella sp. LPB0144 isolated from marine environment.</title>
        <authorList>
            <person name="Kim E."/>
            <person name="Yi H."/>
        </authorList>
    </citation>
    <scope>NUCLEOTIDE SEQUENCE [LARGE SCALE GENOMIC DNA]</scope>
    <source>
        <strain evidence="9 10">LPB0144</strain>
    </source>
</reference>
<sequence>MKKLKNIYILLFGALIMSSCAEEFIDTEPTTSKDASQIITDIASAESAVNGLYDRFQQDYIAGGYNNFMPGLFSDELRHSGSFPSFAEFGANDISLNNVNNTTFWTDHYETINAANIIIDKLNEIEIDADNAARISAQAKAVRAYLYYNLVKVYGGVPLSLTGNTNASDIDANPIPRSSESEVYAQIMQDLSEAVNDITSSSNFYFFNQNSVRVLKAKVEMEMEMYAAAEATLEPVIGEYTLASSYSDLFTGTANAQETIFAVNYSDFDGSNYAFFFLSAGGRYEVAPRASLLAEFEDGDERTGQIINFDNENAKQIGKFKDPGSGSDDAYIFRYSDALLMYAELLARRDDPQASTYLNMVRERAGLDPVEINSTNVVEVIAHERFVEFYGENTDRLFTLTRLGLADDALSAKPNSTYIAERNNLWPIPQQEIERNPEISNADQNPGY</sequence>
<dbReference type="InterPro" id="IPR012944">
    <property type="entry name" value="SusD_RagB_dom"/>
</dbReference>
<dbReference type="InterPro" id="IPR011990">
    <property type="entry name" value="TPR-like_helical_dom_sf"/>
</dbReference>
<evidence type="ECO:0000259" key="7">
    <source>
        <dbReference type="Pfam" id="PF07980"/>
    </source>
</evidence>
<dbReference type="CDD" id="cd08977">
    <property type="entry name" value="SusD"/>
    <property type="match status" value="1"/>
</dbReference>
<dbReference type="STRING" id="1913577.LPB144_12075"/>
<proteinExistence type="inferred from homology"/>
<accession>A0A1L3J7I9</accession>
<keyword evidence="3 6" id="KW-0732">Signal</keyword>
<evidence type="ECO:0008006" key="11">
    <source>
        <dbReference type="Google" id="ProtNLM"/>
    </source>
</evidence>
<dbReference type="Proteomes" id="UP000182510">
    <property type="component" value="Chromosome"/>
</dbReference>
<evidence type="ECO:0000256" key="3">
    <source>
        <dbReference type="ARBA" id="ARBA00022729"/>
    </source>
</evidence>
<name>A0A1L3J7I9_9FLAO</name>
<feature type="signal peptide" evidence="6">
    <location>
        <begin position="1"/>
        <end position="21"/>
    </location>
</feature>
<protein>
    <recommendedName>
        <fullName evidence="11">RagB/SusD family nutrient uptake outer membrane protein</fullName>
    </recommendedName>
</protein>
<keyword evidence="5" id="KW-0998">Cell outer membrane</keyword>
<evidence type="ECO:0000256" key="1">
    <source>
        <dbReference type="ARBA" id="ARBA00004442"/>
    </source>
</evidence>
<evidence type="ECO:0000256" key="2">
    <source>
        <dbReference type="ARBA" id="ARBA00006275"/>
    </source>
</evidence>
<dbReference type="Pfam" id="PF14322">
    <property type="entry name" value="SusD-like_3"/>
    <property type="match status" value="1"/>
</dbReference>
<keyword evidence="4" id="KW-0472">Membrane</keyword>
<comment type="subcellular location">
    <subcellularLocation>
        <location evidence="1">Cell outer membrane</location>
    </subcellularLocation>
</comment>
<dbReference type="KEGG" id="grl:LPB144_12075"/>
<dbReference type="Gene3D" id="1.25.40.390">
    <property type="match status" value="1"/>
</dbReference>
<evidence type="ECO:0000256" key="6">
    <source>
        <dbReference type="SAM" id="SignalP"/>
    </source>
</evidence>
<keyword evidence="10" id="KW-1185">Reference proteome</keyword>
<evidence type="ECO:0000259" key="8">
    <source>
        <dbReference type="Pfam" id="PF14322"/>
    </source>
</evidence>
<gene>
    <name evidence="9" type="ORF">LPB144_12075</name>
</gene>
<dbReference type="RefSeq" id="WP_072553788.1">
    <property type="nucleotide sequence ID" value="NZ_CP018153.1"/>
</dbReference>
<feature type="domain" description="SusD-like N-terminal" evidence="8">
    <location>
        <begin position="88"/>
        <end position="202"/>
    </location>
</feature>
<comment type="similarity">
    <text evidence="2">Belongs to the SusD family.</text>
</comment>
<dbReference type="OrthoDB" id="5694214at2"/>
<dbReference type="EMBL" id="CP018153">
    <property type="protein sequence ID" value="APG61097.1"/>
    <property type="molecule type" value="Genomic_DNA"/>
</dbReference>
<evidence type="ECO:0000256" key="5">
    <source>
        <dbReference type="ARBA" id="ARBA00023237"/>
    </source>
</evidence>
<evidence type="ECO:0000256" key="4">
    <source>
        <dbReference type="ARBA" id="ARBA00023136"/>
    </source>
</evidence>
<dbReference type="AlphaFoldDB" id="A0A1L3J7I9"/>
<dbReference type="GO" id="GO:0009279">
    <property type="term" value="C:cell outer membrane"/>
    <property type="evidence" value="ECO:0007669"/>
    <property type="project" value="UniProtKB-SubCell"/>
</dbReference>